<proteinExistence type="predicted"/>
<name>A0ACC1M467_9FUNG</name>
<protein>
    <submittedName>
        <fullName evidence="1">DRAP deaminase</fullName>
        <ecNumber evidence="1">5.4.99.28</ecNumber>
    </submittedName>
</protein>
<evidence type="ECO:0000313" key="1">
    <source>
        <dbReference type="EMBL" id="KAJ2895296.1"/>
    </source>
</evidence>
<reference evidence="1" key="1">
    <citation type="submission" date="2022-07" db="EMBL/GenBank/DDBJ databases">
        <title>Phylogenomic reconstructions and comparative analyses of Kickxellomycotina fungi.</title>
        <authorList>
            <person name="Reynolds N.K."/>
            <person name="Stajich J.E."/>
            <person name="Barry K."/>
            <person name="Grigoriev I.V."/>
            <person name="Crous P."/>
            <person name="Smith M.E."/>
        </authorList>
    </citation>
    <scope>NUCLEOTIDE SEQUENCE</scope>
    <source>
        <strain evidence="1">CBS 190363</strain>
    </source>
</reference>
<sequence length="489" mass="54503">MAGGGKKHRLADSSDGARKAAKLSDHRQEQKEEEDSLTAAEIYYEEAGLQRIHAYFHKFATFAKGRWIGRTIFEVFSSEFRDRPSAYYESAIVKGIIEINNAQVQPSTAVRNGDLVTHFIHRHEPPVTTQPLSIVCETDEGLLVVDKPGSIPVHPTGRYNYNSVTKILEKKHGYPSLFPINRLDRLTSGLLLVGLNSNIARRMESDLAAHRIQKEYICRVKGVFPTGRIVCDQPIRVVAHKLSLNCVDREEGKPSLTEFELLAVDDDQLHSVVYCRPKTGRTHQIRVHLQFLGYPIANDPLYCNQEVWGDDMGKNGALPASQILPPATTPLLALAASVNVSAMTPAELAVLKSVPSDASEKVITSVSGSGDGGRKQKKTKMVGTTNTSFSKNESNVAWGPLVRRMEEWKTKQELAVLVDTPLDSEAPRKCDKCADPFLPDPTPEQLCIWLHAWRYSGPGWSYETELPEWANSAKEHIDRVKYVKEPVVD</sequence>
<keyword evidence="1" id="KW-0413">Isomerase</keyword>
<accession>A0ACC1M467</accession>
<dbReference type="EC" id="5.4.99.28" evidence="1"/>
<comment type="caution">
    <text evidence="1">The sequence shown here is derived from an EMBL/GenBank/DDBJ whole genome shotgun (WGS) entry which is preliminary data.</text>
</comment>
<keyword evidence="2" id="KW-1185">Reference proteome</keyword>
<evidence type="ECO:0000313" key="2">
    <source>
        <dbReference type="Proteomes" id="UP001139981"/>
    </source>
</evidence>
<dbReference type="EMBL" id="JANBVB010000309">
    <property type="protein sequence ID" value="KAJ2895296.1"/>
    <property type="molecule type" value="Genomic_DNA"/>
</dbReference>
<organism evidence="1 2">
    <name type="scientific">Coemansia aciculifera</name>
    <dbReference type="NCBI Taxonomy" id="417176"/>
    <lineage>
        <taxon>Eukaryota</taxon>
        <taxon>Fungi</taxon>
        <taxon>Fungi incertae sedis</taxon>
        <taxon>Zoopagomycota</taxon>
        <taxon>Kickxellomycotina</taxon>
        <taxon>Kickxellomycetes</taxon>
        <taxon>Kickxellales</taxon>
        <taxon>Kickxellaceae</taxon>
        <taxon>Coemansia</taxon>
    </lineage>
</organism>
<gene>
    <name evidence="1" type="primary">RIB2</name>
    <name evidence="1" type="ORF">IWW38_002343</name>
</gene>
<dbReference type="Proteomes" id="UP001139981">
    <property type="component" value="Unassembled WGS sequence"/>
</dbReference>